<dbReference type="EMBL" id="VCHE01000043">
    <property type="protein sequence ID" value="KAB2574489.1"/>
    <property type="molecule type" value="Genomic_DNA"/>
</dbReference>
<dbReference type="Proteomes" id="UP000325902">
    <property type="component" value="Unassembled WGS sequence"/>
</dbReference>
<gene>
    <name evidence="3" type="ORF">DBV05_g6874</name>
</gene>
<evidence type="ECO:0000313" key="4">
    <source>
        <dbReference type="Proteomes" id="UP000325902"/>
    </source>
</evidence>
<accession>A0A5N5D9U3</accession>
<feature type="transmembrane region" description="Helical" evidence="2">
    <location>
        <begin position="220"/>
        <end position="241"/>
    </location>
</feature>
<proteinExistence type="predicted"/>
<feature type="compositionally biased region" description="Low complexity" evidence="1">
    <location>
        <begin position="296"/>
        <end position="308"/>
    </location>
</feature>
<comment type="caution">
    <text evidence="3">The sequence shown here is derived from an EMBL/GenBank/DDBJ whole genome shotgun (WGS) entry which is preliminary data.</text>
</comment>
<evidence type="ECO:0000256" key="1">
    <source>
        <dbReference type="SAM" id="MobiDB-lite"/>
    </source>
</evidence>
<organism evidence="3 4">
    <name type="scientific">Lasiodiplodia theobromae</name>
    <dbReference type="NCBI Taxonomy" id="45133"/>
    <lineage>
        <taxon>Eukaryota</taxon>
        <taxon>Fungi</taxon>
        <taxon>Dikarya</taxon>
        <taxon>Ascomycota</taxon>
        <taxon>Pezizomycotina</taxon>
        <taxon>Dothideomycetes</taxon>
        <taxon>Dothideomycetes incertae sedis</taxon>
        <taxon>Botryosphaeriales</taxon>
        <taxon>Botryosphaeriaceae</taxon>
        <taxon>Lasiodiplodia</taxon>
    </lineage>
</organism>
<keyword evidence="2" id="KW-0812">Transmembrane</keyword>
<feature type="region of interest" description="Disordered" evidence="1">
    <location>
        <begin position="166"/>
        <end position="188"/>
    </location>
</feature>
<keyword evidence="4" id="KW-1185">Reference proteome</keyword>
<protein>
    <submittedName>
        <fullName evidence="3">Uncharacterized protein</fullName>
    </submittedName>
</protein>
<keyword evidence="2" id="KW-0472">Membrane</keyword>
<evidence type="ECO:0000313" key="3">
    <source>
        <dbReference type="EMBL" id="KAB2574489.1"/>
    </source>
</evidence>
<feature type="compositionally biased region" description="Polar residues" evidence="1">
    <location>
        <begin position="273"/>
        <end position="282"/>
    </location>
</feature>
<dbReference type="OrthoDB" id="4770059at2759"/>
<feature type="compositionally biased region" description="Polar residues" evidence="1">
    <location>
        <begin position="166"/>
        <end position="178"/>
    </location>
</feature>
<sequence>MTSTTAAPTSSFPRGAGPLTTVFTTPEFCSSEAWNDYDTPALSSSICMPNGFTSYWNYKFGFYSPGICPESYTAGCTFPTSAAIESNGTPFIGGPLEDGETAIICCPQGYTCMGSPSTDEYVWSKCIATTETTYTLALPSVSAITTTPLVFAIQVRWKSSDLNVLETNPTKSGETITPTSTSASAGQTATSAAATATASTTSSADSASGDGGGLSAGAKIGLGVGIGVAALVLGILAFLVWRRKSKTHQLVSTSEEGGDGAGRGGKKGGFSELQDTQVSGDNNAAPRTAELASPEGTTWNSSTWGGSTAISPLTPRPATSTTTGEATEMEVPDRRHELSGHVTDFAEMPASNQFIAELPGDTPVQAREKWS</sequence>
<feature type="compositionally biased region" description="Low complexity" evidence="1">
    <location>
        <begin position="179"/>
        <end position="188"/>
    </location>
</feature>
<name>A0A5N5D9U3_9PEZI</name>
<dbReference type="AlphaFoldDB" id="A0A5N5D9U3"/>
<keyword evidence="2" id="KW-1133">Transmembrane helix</keyword>
<reference evidence="3 4" key="1">
    <citation type="journal article" date="2019" name="Sci. Rep.">
        <title>A multi-omics analysis of the grapevine pathogen Lasiodiplodia theobromae reveals that temperature affects the expression of virulence- and pathogenicity-related genes.</title>
        <authorList>
            <person name="Felix C."/>
            <person name="Meneses R."/>
            <person name="Goncalves M.F.M."/>
            <person name="Tilleman L."/>
            <person name="Duarte A.S."/>
            <person name="Jorrin-Novo J.V."/>
            <person name="Van de Peer Y."/>
            <person name="Deforce D."/>
            <person name="Van Nieuwerburgh F."/>
            <person name="Esteves A.C."/>
            <person name="Alves A."/>
        </authorList>
    </citation>
    <scope>NUCLEOTIDE SEQUENCE [LARGE SCALE GENOMIC DNA]</scope>
    <source>
        <strain evidence="3 4">LA-SOL3</strain>
    </source>
</reference>
<feature type="region of interest" description="Disordered" evidence="1">
    <location>
        <begin position="248"/>
        <end position="338"/>
    </location>
</feature>
<evidence type="ECO:0000256" key="2">
    <source>
        <dbReference type="SAM" id="Phobius"/>
    </source>
</evidence>